<protein>
    <submittedName>
        <fullName evidence="2">Protein LURP-one-related 8</fullName>
    </submittedName>
</protein>
<name>A0AAV9FPS6_ACOCL</name>
<dbReference type="InterPro" id="IPR007612">
    <property type="entry name" value="LOR"/>
</dbReference>
<reference evidence="2" key="1">
    <citation type="journal article" date="2023" name="Nat. Commun.">
        <title>Diploid and tetraploid genomes of Acorus and the evolution of monocots.</title>
        <authorList>
            <person name="Ma L."/>
            <person name="Liu K.W."/>
            <person name="Li Z."/>
            <person name="Hsiao Y.Y."/>
            <person name="Qi Y."/>
            <person name="Fu T."/>
            <person name="Tang G.D."/>
            <person name="Zhang D."/>
            <person name="Sun W.H."/>
            <person name="Liu D.K."/>
            <person name="Li Y."/>
            <person name="Chen G.Z."/>
            <person name="Liu X.D."/>
            <person name="Liao X.Y."/>
            <person name="Jiang Y.T."/>
            <person name="Yu X."/>
            <person name="Hao Y."/>
            <person name="Huang J."/>
            <person name="Zhao X.W."/>
            <person name="Ke S."/>
            <person name="Chen Y.Y."/>
            <person name="Wu W.L."/>
            <person name="Hsu J.L."/>
            <person name="Lin Y.F."/>
            <person name="Huang M.D."/>
            <person name="Li C.Y."/>
            <person name="Huang L."/>
            <person name="Wang Z.W."/>
            <person name="Zhao X."/>
            <person name="Zhong W.Y."/>
            <person name="Peng D.H."/>
            <person name="Ahmad S."/>
            <person name="Lan S."/>
            <person name="Zhang J.S."/>
            <person name="Tsai W.C."/>
            <person name="Van de Peer Y."/>
            <person name="Liu Z.J."/>
        </authorList>
    </citation>
    <scope>NUCLEOTIDE SEQUENCE</scope>
    <source>
        <strain evidence="2">CP</strain>
    </source>
</reference>
<dbReference type="Gene3D" id="2.40.160.200">
    <property type="entry name" value="LURP1-related"/>
    <property type="match status" value="1"/>
</dbReference>
<dbReference type="PANTHER" id="PTHR31087:SF14">
    <property type="entry name" value="PROTEIN LURP-ONE-RELATED 17"/>
    <property type="match status" value="1"/>
</dbReference>
<dbReference type="PANTHER" id="PTHR31087">
    <property type="match status" value="1"/>
</dbReference>
<dbReference type="AlphaFoldDB" id="A0AAV9FPS6"/>
<evidence type="ECO:0000256" key="1">
    <source>
        <dbReference type="ARBA" id="ARBA00005437"/>
    </source>
</evidence>
<sequence length="94" mass="11048">MVEYVLGDNIEESCKPTSLTVWKKSLVYSCSGFSVIDHCGNLRYRVENYDGQRRMEDIVLMDAAGKPLLTMRRKKMSWHNSWLVLMEKWMITAR</sequence>
<comment type="similarity">
    <text evidence="1">Belongs to the LOR family.</text>
</comment>
<reference evidence="2" key="2">
    <citation type="submission" date="2023-06" db="EMBL/GenBank/DDBJ databases">
        <authorList>
            <person name="Ma L."/>
            <person name="Liu K.-W."/>
            <person name="Li Z."/>
            <person name="Hsiao Y.-Y."/>
            <person name="Qi Y."/>
            <person name="Fu T."/>
            <person name="Tang G."/>
            <person name="Zhang D."/>
            <person name="Sun W.-H."/>
            <person name="Liu D.-K."/>
            <person name="Li Y."/>
            <person name="Chen G.-Z."/>
            <person name="Liu X.-D."/>
            <person name="Liao X.-Y."/>
            <person name="Jiang Y.-T."/>
            <person name="Yu X."/>
            <person name="Hao Y."/>
            <person name="Huang J."/>
            <person name="Zhao X.-W."/>
            <person name="Ke S."/>
            <person name="Chen Y.-Y."/>
            <person name="Wu W.-L."/>
            <person name="Hsu J.-L."/>
            <person name="Lin Y.-F."/>
            <person name="Huang M.-D."/>
            <person name="Li C.-Y."/>
            <person name="Huang L."/>
            <person name="Wang Z.-W."/>
            <person name="Zhao X."/>
            <person name="Zhong W.-Y."/>
            <person name="Peng D.-H."/>
            <person name="Ahmad S."/>
            <person name="Lan S."/>
            <person name="Zhang J.-S."/>
            <person name="Tsai W.-C."/>
            <person name="Van De Peer Y."/>
            <person name="Liu Z.-J."/>
        </authorList>
    </citation>
    <scope>NUCLEOTIDE SEQUENCE</scope>
    <source>
        <strain evidence="2">CP</strain>
        <tissue evidence="2">Leaves</tissue>
    </source>
</reference>
<evidence type="ECO:0000313" key="2">
    <source>
        <dbReference type="EMBL" id="KAK1326153.1"/>
    </source>
</evidence>
<dbReference type="InterPro" id="IPR038595">
    <property type="entry name" value="LOR_sf"/>
</dbReference>
<gene>
    <name evidence="2" type="ORF">QJS10_CPA01g02263</name>
</gene>
<dbReference type="SUPFAM" id="SSF54518">
    <property type="entry name" value="Tubby C-terminal domain-like"/>
    <property type="match status" value="1"/>
</dbReference>
<dbReference type="EMBL" id="JAUJYO010000001">
    <property type="protein sequence ID" value="KAK1326153.1"/>
    <property type="molecule type" value="Genomic_DNA"/>
</dbReference>
<comment type="caution">
    <text evidence="2">The sequence shown here is derived from an EMBL/GenBank/DDBJ whole genome shotgun (WGS) entry which is preliminary data.</text>
</comment>
<dbReference type="Proteomes" id="UP001180020">
    <property type="component" value="Unassembled WGS sequence"/>
</dbReference>
<accession>A0AAV9FPS6</accession>
<keyword evidence="3" id="KW-1185">Reference proteome</keyword>
<organism evidence="2 3">
    <name type="scientific">Acorus calamus</name>
    <name type="common">Sweet flag</name>
    <dbReference type="NCBI Taxonomy" id="4465"/>
    <lineage>
        <taxon>Eukaryota</taxon>
        <taxon>Viridiplantae</taxon>
        <taxon>Streptophyta</taxon>
        <taxon>Embryophyta</taxon>
        <taxon>Tracheophyta</taxon>
        <taxon>Spermatophyta</taxon>
        <taxon>Magnoliopsida</taxon>
        <taxon>Liliopsida</taxon>
        <taxon>Acoraceae</taxon>
        <taxon>Acorus</taxon>
    </lineage>
</organism>
<dbReference type="InterPro" id="IPR025659">
    <property type="entry name" value="Tubby-like_C"/>
</dbReference>
<proteinExistence type="inferred from homology"/>
<evidence type="ECO:0000313" key="3">
    <source>
        <dbReference type="Proteomes" id="UP001180020"/>
    </source>
</evidence>
<dbReference type="Pfam" id="PF04525">
    <property type="entry name" value="LOR"/>
    <property type="match status" value="1"/>
</dbReference>